<dbReference type="Pfam" id="PF10103">
    <property type="entry name" value="Zincin_2"/>
    <property type="match status" value="1"/>
</dbReference>
<dbReference type="EMBL" id="WHJE01000202">
    <property type="protein sequence ID" value="KAE8762292.1"/>
    <property type="molecule type" value="Genomic_DNA"/>
</dbReference>
<organism evidence="1 2">
    <name type="scientific">Georgenia thermotolerans</name>
    <dbReference type="NCBI Taxonomy" id="527326"/>
    <lineage>
        <taxon>Bacteria</taxon>
        <taxon>Bacillati</taxon>
        <taxon>Actinomycetota</taxon>
        <taxon>Actinomycetes</taxon>
        <taxon>Micrococcales</taxon>
        <taxon>Bogoriellaceae</taxon>
        <taxon>Georgenia</taxon>
    </lineage>
</organism>
<accession>A0A7J5UIU0</accession>
<dbReference type="InterPro" id="IPR042271">
    <property type="entry name" value="Zinicin_2_N"/>
</dbReference>
<dbReference type="InterPro" id="IPR018766">
    <property type="entry name" value="Zinicin_2"/>
</dbReference>
<dbReference type="AlphaFoldDB" id="A0A7J5UIU0"/>
<dbReference type="PANTHER" id="PTHR39420:SF1">
    <property type="entry name" value="HYDROLASE"/>
    <property type="match status" value="1"/>
</dbReference>
<proteinExistence type="predicted"/>
<evidence type="ECO:0000313" key="1">
    <source>
        <dbReference type="EMBL" id="KAE8762292.1"/>
    </source>
</evidence>
<dbReference type="RefSeq" id="WP_152204424.1">
    <property type="nucleotide sequence ID" value="NZ_VUKF01000053.1"/>
</dbReference>
<dbReference type="InterPro" id="IPR022454">
    <property type="entry name" value="CHP03883_F420-assoc"/>
</dbReference>
<evidence type="ECO:0000313" key="2">
    <source>
        <dbReference type="Proteomes" id="UP000451860"/>
    </source>
</evidence>
<name>A0A7J5UIU0_9MICO</name>
<reference evidence="1 2" key="1">
    <citation type="submission" date="2019-10" db="EMBL/GenBank/DDBJ databases">
        <title>Georgenia wutianyii sp. nov. and Georgenia yuyongxinii sp. nov. isolated from plateau pika (Ochotona curzoniae) in the Qinghai-Tibet plateau of China.</title>
        <authorList>
            <person name="Tian Z."/>
        </authorList>
    </citation>
    <scope>NUCLEOTIDE SEQUENCE [LARGE SCALE GENOMIC DNA]</scope>
    <source>
        <strain evidence="1 2">DSM 21501</strain>
    </source>
</reference>
<dbReference type="PANTHER" id="PTHR39420">
    <property type="match status" value="1"/>
</dbReference>
<dbReference type="Gene3D" id="1.20.150.30">
    <property type="entry name" value="Zincin-like metallopeptidase, N-terminal domain"/>
    <property type="match status" value="1"/>
</dbReference>
<comment type="caution">
    <text evidence="1">The sequence shown here is derived from an EMBL/GenBank/DDBJ whole genome shotgun (WGS) entry which is preliminary data.</text>
</comment>
<dbReference type="NCBIfam" id="TIGR03624">
    <property type="entry name" value="putative hydrolase"/>
    <property type="match status" value="1"/>
</dbReference>
<keyword evidence="2" id="KW-1185">Reference proteome</keyword>
<dbReference type="OrthoDB" id="142939at2"/>
<protein>
    <recommendedName>
        <fullName evidence="3">Coenzyme F420 biosynthesis-associated protein</fullName>
    </recommendedName>
</protein>
<sequence length="353" mass="37746">MSSAVDWQVAVRRAGTLARPGPSGTRAELRGLIQVLRDAAAEAPRHVAQITGLHDAAARAGALPVYVVDRPRWAEANVAMFARLTDGLLPTSKLPGSARMAGEEMGLMLALLAGKVLGQFDPFTGDGATPGRLLLVAPNVLKIERELDLDAMDFRLWVCLHEQTHAVQFAAAPWLADHLADRMRALVEGISDTTDGSERLARAVGAVVDTLRSVLAGSGDAPTHDVGGPLVEAFLTEPERAAMAEVVAVMSLLEGHADVVMDAVGPARLPSVRRIRAAFEKRRDGTSLPDVALRRLLGMDAKIAQYRNGASFVRTVINRVGHRGLNAVWSGPEHLPTAAEIAEPEAWVRRVHG</sequence>
<dbReference type="Proteomes" id="UP000451860">
    <property type="component" value="Unassembled WGS sequence"/>
</dbReference>
<dbReference type="NCBIfam" id="TIGR03883">
    <property type="entry name" value="DUF2342_F420"/>
    <property type="match status" value="1"/>
</dbReference>
<evidence type="ECO:0008006" key="3">
    <source>
        <dbReference type="Google" id="ProtNLM"/>
    </source>
</evidence>
<dbReference type="SUPFAM" id="SSF55486">
    <property type="entry name" value="Metalloproteases ('zincins'), catalytic domain"/>
    <property type="match status" value="1"/>
</dbReference>
<gene>
    <name evidence="1" type="ORF">GB883_20115</name>
</gene>